<dbReference type="SUPFAM" id="SSF53335">
    <property type="entry name" value="S-adenosyl-L-methionine-dependent methyltransferases"/>
    <property type="match status" value="1"/>
</dbReference>
<dbReference type="Pfam" id="PF04989">
    <property type="entry name" value="RMNT_CmcI"/>
    <property type="match status" value="1"/>
</dbReference>
<dbReference type="InterPro" id="IPR007072">
    <property type="entry name" value="RNMT_CmcI"/>
</dbReference>
<dbReference type="InterPro" id="IPR029063">
    <property type="entry name" value="SAM-dependent_MTases_sf"/>
</dbReference>
<dbReference type="AlphaFoldDB" id="A0A5B8V5R4"/>
<accession>A0A5B8V5R4</accession>
<evidence type="ECO:0000313" key="4">
    <source>
        <dbReference type="Proteomes" id="UP000321533"/>
    </source>
</evidence>
<evidence type="ECO:0000313" key="3">
    <source>
        <dbReference type="EMBL" id="QEC65956.1"/>
    </source>
</evidence>
<protein>
    <submittedName>
        <fullName evidence="3">Cephalosporin hydroxylase</fullName>
    </submittedName>
</protein>
<dbReference type="EMBL" id="CP042435">
    <property type="protein sequence ID" value="QEC65956.1"/>
    <property type="molecule type" value="Genomic_DNA"/>
</dbReference>
<proteinExistence type="predicted"/>
<dbReference type="GO" id="GO:0032259">
    <property type="term" value="P:methylation"/>
    <property type="evidence" value="ECO:0007669"/>
    <property type="project" value="UniProtKB-KW"/>
</dbReference>
<dbReference type="GO" id="GO:0005886">
    <property type="term" value="C:plasma membrane"/>
    <property type="evidence" value="ECO:0007669"/>
    <property type="project" value="TreeGrafter"/>
</dbReference>
<keyword evidence="4" id="KW-1185">Reference proteome</keyword>
<dbReference type="GO" id="GO:0071770">
    <property type="term" value="P:DIM/DIP cell wall layer assembly"/>
    <property type="evidence" value="ECO:0007669"/>
    <property type="project" value="TreeGrafter"/>
</dbReference>
<dbReference type="KEGG" id="pgin:FRZ67_01040"/>
<gene>
    <name evidence="3" type="ORF">FRZ67_01040</name>
</gene>
<keyword evidence="2" id="KW-0808">Transferase</keyword>
<dbReference type="Proteomes" id="UP000321533">
    <property type="component" value="Chromosome"/>
</dbReference>
<sequence>MVNPIEAFIEERKQRIESNGNNSVLKDAAKKFNDASNSNQYSYNFSWMGRPIIQYPQDMIAMQEIIWEVKPDLIIETGIAHGGSLIYYASLLELIGNGEVLGIDIDIRAHNKTEIEKHQMYKRIKMIEGSAISESIIDQVKAAAAGKEKILVCLDSNHTHEHVLNELQLYAPFVSVGSYIVVFDTIVEDLPENYFKEKRPWGIGNNPKTAVREFLKDKDNFVIDKSIDNKLLISVAPEGYLKRIK</sequence>
<dbReference type="PANTHER" id="PTHR40048:SF1">
    <property type="entry name" value="RHAMNOSYL O-METHYLTRANSFERASE"/>
    <property type="match status" value="1"/>
</dbReference>
<dbReference type="GO" id="GO:0008610">
    <property type="term" value="P:lipid biosynthetic process"/>
    <property type="evidence" value="ECO:0007669"/>
    <property type="project" value="InterPro"/>
</dbReference>
<evidence type="ECO:0000256" key="2">
    <source>
        <dbReference type="ARBA" id="ARBA00022679"/>
    </source>
</evidence>
<reference evidence="3 4" key="1">
    <citation type="journal article" date="2016" name="Int. J. Syst. Evol. Microbiol.">
        <title>Panacibacter ginsenosidivorans gen. nov., sp. nov., with ginsenoside converting activity isolated from soil of a ginseng field.</title>
        <authorList>
            <person name="Siddiqi M.Z."/>
            <person name="Muhammad Shafi S."/>
            <person name="Choi K.D."/>
            <person name="Im W.T."/>
        </authorList>
    </citation>
    <scope>NUCLEOTIDE SEQUENCE [LARGE SCALE GENOMIC DNA]</scope>
    <source>
        <strain evidence="3 4">Gsoil1550</strain>
    </source>
</reference>
<organism evidence="3 4">
    <name type="scientific">Panacibacter ginsenosidivorans</name>
    <dbReference type="NCBI Taxonomy" id="1813871"/>
    <lineage>
        <taxon>Bacteria</taxon>
        <taxon>Pseudomonadati</taxon>
        <taxon>Bacteroidota</taxon>
        <taxon>Chitinophagia</taxon>
        <taxon>Chitinophagales</taxon>
        <taxon>Chitinophagaceae</taxon>
        <taxon>Panacibacter</taxon>
    </lineage>
</organism>
<evidence type="ECO:0000256" key="1">
    <source>
        <dbReference type="ARBA" id="ARBA00022603"/>
    </source>
</evidence>
<dbReference type="OrthoDB" id="189417at2"/>
<dbReference type="GO" id="GO:0008168">
    <property type="term" value="F:methyltransferase activity"/>
    <property type="evidence" value="ECO:0007669"/>
    <property type="project" value="UniProtKB-KW"/>
</dbReference>
<dbReference type="RefSeq" id="WP_147187756.1">
    <property type="nucleotide sequence ID" value="NZ_CP042435.1"/>
</dbReference>
<dbReference type="Gene3D" id="3.40.50.150">
    <property type="entry name" value="Vaccinia Virus protein VP39"/>
    <property type="match status" value="1"/>
</dbReference>
<dbReference type="PANTHER" id="PTHR40048">
    <property type="entry name" value="RHAMNOSYL O-METHYLTRANSFERASE"/>
    <property type="match status" value="1"/>
</dbReference>
<name>A0A5B8V5R4_9BACT</name>
<keyword evidence="1" id="KW-0489">Methyltransferase</keyword>